<dbReference type="GO" id="GO:0000287">
    <property type="term" value="F:magnesium ion binding"/>
    <property type="evidence" value="ECO:0007669"/>
    <property type="project" value="UniProtKB-UniRule"/>
</dbReference>
<keyword evidence="5" id="KW-0800">Toxin</keyword>
<name>A0A7W8HIA5_9BURK</name>
<evidence type="ECO:0000313" key="7">
    <source>
        <dbReference type="EMBL" id="MBB5272581.1"/>
    </source>
</evidence>
<evidence type="ECO:0000256" key="2">
    <source>
        <dbReference type="ARBA" id="ARBA00022722"/>
    </source>
</evidence>
<keyword evidence="5" id="KW-0460">Magnesium</keyword>
<reference evidence="7 8" key="1">
    <citation type="submission" date="2020-08" db="EMBL/GenBank/DDBJ databases">
        <title>Genomic Encyclopedia of Type Strains, Phase IV (KMG-IV): sequencing the most valuable type-strain genomes for metagenomic binning, comparative biology and taxonomic classification.</title>
        <authorList>
            <person name="Goeker M."/>
        </authorList>
    </citation>
    <scope>NUCLEOTIDE SEQUENCE [LARGE SCALE GENOMIC DNA]</scope>
    <source>
        <strain evidence="7 8">DSM 29781</strain>
    </source>
</reference>
<feature type="domain" description="PIN" evidence="6">
    <location>
        <begin position="4"/>
        <end position="135"/>
    </location>
</feature>
<comment type="similarity">
    <text evidence="5">Belongs to the PINc/VapC protein family.</text>
</comment>
<feature type="binding site" evidence="5">
    <location>
        <position position="6"/>
    </location>
    <ligand>
        <name>Mg(2+)</name>
        <dbReference type="ChEBI" id="CHEBI:18420"/>
    </ligand>
</feature>
<dbReference type="Gene3D" id="3.40.50.1010">
    <property type="entry name" value="5'-nuclease"/>
    <property type="match status" value="1"/>
</dbReference>
<dbReference type="GO" id="GO:0045926">
    <property type="term" value="P:negative regulation of growth"/>
    <property type="evidence" value="ECO:0007669"/>
    <property type="project" value="UniProtKB-ARBA"/>
</dbReference>
<dbReference type="EC" id="3.1.-.-" evidence="5"/>
<gene>
    <name evidence="5" type="primary">vapC</name>
    <name evidence="7" type="ORF">HNQ70_002604</name>
</gene>
<dbReference type="HAMAP" id="MF_00265">
    <property type="entry name" value="VapC_Nob1"/>
    <property type="match status" value="1"/>
</dbReference>
<sequence>MSGVIDTNLLLYAVNGDAPEHDKAFAFLAEAGRSGAGWCLTEGIVYEFLRVSTHPRVFGKPLTSAQALSFLRPFLESPRFSMLVAGPRHWATLGQVLAEERRASGNLFFDLRTVVLMREHGLRRIYTADTDFLRFRSVEVVNPVEGATG</sequence>
<evidence type="ECO:0000256" key="4">
    <source>
        <dbReference type="ARBA" id="ARBA00022801"/>
    </source>
</evidence>
<evidence type="ECO:0000256" key="3">
    <source>
        <dbReference type="ARBA" id="ARBA00022723"/>
    </source>
</evidence>
<dbReference type="RefSeq" id="WP_183968248.1">
    <property type="nucleotide sequence ID" value="NZ_BAABEW010000012.1"/>
</dbReference>
<accession>A0A7W8HIA5</accession>
<evidence type="ECO:0000313" key="8">
    <source>
        <dbReference type="Proteomes" id="UP000532440"/>
    </source>
</evidence>
<dbReference type="GO" id="GO:0090729">
    <property type="term" value="F:toxin activity"/>
    <property type="evidence" value="ECO:0007669"/>
    <property type="project" value="UniProtKB-KW"/>
</dbReference>
<dbReference type="SUPFAM" id="SSF88723">
    <property type="entry name" value="PIN domain-like"/>
    <property type="match status" value="1"/>
</dbReference>
<evidence type="ECO:0000259" key="6">
    <source>
        <dbReference type="Pfam" id="PF01850"/>
    </source>
</evidence>
<dbReference type="EMBL" id="JACHGB010000005">
    <property type="protein sequence ID" value="MBB5272581.1"/>
    <property type="molecule type" value="Genomic_DNA"/>
</dbReference>
<dbReference type="InterPro" id="IPR029060">
    <property type="entry name" value="PIN-like_dom_sf"/>
</dbReference>
<feature type="binding site" evidence="5">
    <location>
        <position position="110"/>
    </location>
    <ligand>
        <name>Mg(2+)</name>
        <dbReference type="ChEBI" id="CHEBI:18420"/>
    </ligand>
</feature>
<dbReference type="GO" id="GO:0004540">
    <property type="term" value="F:RNA nuclease activity"/>
    <property type="evidence" value="ECO:0007669"/>
    <property type="project" value="InterPro"/>
</dbReference>
<keyword evidence="2 5" id="KW-0540">Nuclease</keyword>
<protein>
    <recommendedName>
        <fullName evidence="5">Ribonuclease VapC</fullName>
        <shortName evidence="5">RNase VapC</shortName>
        <ecNumber evidence="5">3.1.-.-</ecNumber>
    </recommendedName>
    <alternativeName>
        <fullName evidence="5">Toxin VapC</fullName>
    </alternativeName>
</protein>
<comment type="caution">
    <text evidence="7">The sequence shown here is derived from an EMBL/GenBank/DDBJ whole genome shotgun (WGS) entry which is preliminary data.</text>
</comment>
<organism evidence="7 8">
    <name type="scientific">Quisquiliibacterium transsilvanicum</name>
    <dbReference type="NCBI Taxonomy" id="1549638"/>
    <lineage>
        <taxon>Bacteria</taxon>
        <taxon>Pseudomonadati</taxon>
        <taxon>Pseudomonadota</taxon>
        <taxon>Betaproteobacteria</taxon>
        <taxon>Burkholderiales</taxon>
        <taxon>Burkholderiaceae</taxon>
        <taxon>Quisquiliibacterium</taxon>
    </lineage>
</organism>
<evidence type="ECO:0000256" key="1">
    <source>
        <dbReference type="ARBA" id="ARBA00022649"/>
    </source>
</evidence>
<dbReference type="GO" id="GO:0016788">
    <property type="term" value="F:hydrolase activity, acting on ester bonds"/>
    <property type="evidence" value="ECO:0007669"/>
    <property type="project" value="InterPro"/>
</dbReference>
<dbReference type="Pfam" id="PF01850">
    <property type="entry name" value="PIN"/>
    <property type="match status" value="1"/>
</dbReference>
<dbReference type="NCBIfam" id="TIGR00028">
    <property type="entry name" value="Mtu_PIN_fam"/>
    <property type="match status" value="1"/>
</dbReference>
<keyword evidence="1 5" id="KW-1277">Toxin-antitoxin system</keyword>
<proteinExistence type="inferred from homology"/>
<evidence type="ECO:0000256" key="5">
    <source>
        <dbReference type="HAMAP-Rule" id="MF_00265"/>
    </source>
</evidence>
<dbReference type="InterPro" id="IPR006226">
    <property type="entry name" value="Mtu_PIN"/>
</dbReference>
<dbReference type="InterPro" id="IPR002716">
    <property type="entry name" value="PIN_dom"/>
</dbReference>
<keyword evidence="8" id="KW-1185">Reference proteome</keyword>
<keyword evidence="4 5" id="KW-0378">Hydrolase</keyword>
<comment type="function">
    <text evidence="5">Toxic component of a toxin-antitoxin (TA) system. An RNase.</text>
</comment>
<dbReference type="AlphaFoldDB" id="A0A7W8HIA5"/>
<dbReference type="Proteomes" id="UP000532440">
    <property type="component" value="Unassembled WGS sequence"/>
</dbReference>
<dbReference type="InterPro" id="IPR022907">
    <property type="entry name" value="VapC_family"/>
</dbReference>
<comment type="cofactor">
    <cofactor evidence="5">
        <name>Mg(2+)</name>
        <dbReference type="ChEBI" id="CHEBI:18420"/>
    </cofactor>
</comment>
<keyword evidence="3 5" id="KW-0479">Metal-binding</keyword>